<evidence type="ECO:0000256" key="2">
    <source>
        <dbReference type="ARBA" id="ARBA00004270"/>
    </source>
</evidence>
<dbReference type="Gene3D" id="3.40.50.1820">
    <property type="entry name" value="alpha/beta hydrolase"/>
    <property type="match status" value="1"/>
</dbReference>
<comment type="subunit">
    <text evidence="5">Binds to both phosphatidylinositol (PI) and phosphatidylinositol 3,5-bisphosphate (PIP2).</text>
</comment>
<dbReference type="EC" id="3.1.1.3" evidence="6"/>
<sequence length="416" mass="45806">MFDILPLTLRFLIGSFLWIKEPSVATSPPLTFQLRHEHALSNSSLIIFSDIAPSFAPEVYGVNTASVRAHKPVSAAAFHSARFRSMRYAQSEPFLWEDIEVQGPNVEDRQVLLTLAKMTSNAYVESTDKEWYAQDGWNKSLPFGYEPDADGFRGHVFVSDDNSTAIISIKGTSAGWMIGGGGPTVVKDKLNDNMLFSCCCARVGPTWYTVCDCFSGGYKCDQTCVEQALTEESLFYSIGTNLYNNVTYMYPDANIWIIGHSLGGSLASLLGVTFGAPVVAFEAPGEKLAASRLHLPTPPSTQHITHIYHTADPLAMGTCNGVTSICAIGGYAMESRCHLGKVARYDTVTKLGWSVDIRTHGIKVVIERLLSEDWEPTGDDKSNGKSGQNRTVPLLEEEKDCVDCFNWEYGNYNKTK</sequence>
<dbReference type="GO" id="GO:0032585">
    <property type="term" value="C:multivesicular body membrane"/>
    <property type="evidence" value="ECO:0007669"/>
    <property type="project" value="UniProtKB-SubCell"/>
</dbReference>
<organism>
    <name type="scientific">Serpula lacrymans var. lacrymans (strain S7.9)</name>
    <name type="common">Dry rot fungus</name>
    <dbReference type="NCBI Taxonomy" id="578457"/>
    <lineage>
        <taxon>Eukaryota</taxon>
        <taxon>Fungi</taxon>
        <taxon>Dikarya</taxon>
        <taxon>Basidiomycota</taxon>
        <taxon>Agaricomycotina</taxon>
        <taxon>Agaricomycetes</taxon>
        <taxon>Agaricomycetidae</taxon>
        <taxon>Boletales</taxon>
        <taxon>Coniophorineae</taxon>
        <taxon>Serpulaceae</taxon>
        <taxon>Serpula</taxon>
    </lineage>
</organism>
<evidence type="ECO:0000256" key="4">
    <source>
        <dbReference type="ARBA" id="ARBA00010701"/>
    </source>
</evidence>
<keyword evidence="12" id="KW-1133">Transmembrane helix</keyword>
<dbReference type="GO" id="GO:0046461">
    <property type="term" value="P:neutral lipid catabolic process"/>
    <property type="evidence" value="ECO:0007669"/>
    <property type="project" value="TreeGrafter"/>
</dbReference>
<keyword evidence="15" id="KW-0472">Membrane</keyword>
<evidence type="ECO:0000256" key="12">
    <source>
        <dbReference type="ARBA" id="ARBA00022989"/>
    </source>
</evidence>
<keyword evidence="13" id="KW-0072">Autophagy</keyword>
<comment type="function">
    <text evidence="17">Lipase which is essential for lysis of subvacuolar cytoplasm to vacuole targeted bodies and intravacuolar autophagic bodies. Involved in the lysis of intravacuolar multivesicular body (MVB) vesicles. The intravacuolar membrane disintegration by ATG15 is critical to life span extension.</text>
</comment>
<dbReference type="GO" id="GO:0004620">
    <property type="term" value="F:phospholipase activity"/>
    <property type="evidence" value="ECO:0007669"/>
    <property type="project" value="TreeGrafter"/>
</dbReference>
<keyword evidence="8" id="KW-0967">Endosome</keyword>
<keyword evidence="7" id="KW-0812">Transmembrane</keyword>
<evidence type="ECO:0000256" key="15">
    <source>
        <dbReference type="ARBA" id="ARBA00023136"/>
    </source>
</evidence>
<dbReference type="GO" id="GO:0006660">
    <property type="term" value="P:phosphatidylserine catabolic process"/>
    <property type="evidence" value="ECO:0007669"/>
    <property type="project" value="TreeGrafter"/>
</dbReference>
<evidence type="ECO:0000256" key="11">
    <source>
        <dbReference type="ARBA" id="ARBA00022968"/>
    </source>
</evidence>
<proteinExistence type="inferred from homology"/>
<dbReference type="SUPFAM" id="SSF53474">
    <property type="entry name" value="alpha/beta-Hydrolases"/>
    <property type="match status" value="1"/>
</dbReference>
<dbReference type="AlphaFoldDB" id="F8P076"/>
<dbReference type="GO" id="GO:0005775">
    <property type="term" value="C:vacuolar lumen"/>
    <property type="evidence" value="ECO:0007669"/>
    <property type="project" value="TreeGrafter"/>
</dbReference>
<evidence type="ECO:0000256" key="1">
    <source>
        <dbReference type="ARBA" id="ARBA00001024"/>
    </source>
</evidence>
<dbReference type="CDD" id="cd00519">
    <property type="entry name" value="Lipase_3"/>
    <property type="match status" value="1"/>
</dbReference>
<evidence type="ECO:0000256" key="17">
    <source>
        <dbReference type="ARBA" id="ARBA00024663"/>
    </source>
</evidence>
<evidence type="ECO:0000256" key="10">
    <source>
        <dbReference type="ARBA" id="ARBA00022963"/>
    </source>
</evidence>
<evidence type="ECO:0000313" key="20">
    <source>
        <dbReference type="EMBL" id="EGO23449.1"/>
    </source>
</evidence>
<name>F8P076_SERL9</name>
<dbReference type="InterPro" id="IPR002921">
    <property type="entry name" value="Fungal_lipase-type"/>
</dbReference>
<evidence type="ECO:0000256" key="16">
    <source>
        <dbReference type="ARBA" id="ARBA00023180"/>
    </source>
</evidence>
<dbReference type="Pfam" id="PF01764">
    <property type="entry name" value="Lipase_3"/>
    <property type="match status" value="1"/>
</dbReference>
<keyword evidence="9" id="KW-0378">Hydrolase</keyword>
<protein>
    <recommendedName>
        <fullName evidence="6">triacylglycerol lipase</fullName>
        <ecNumber evidence="6">3.1.1.3</ecNumber>
    </recommendedName>
    <alternativeName>
        <fullName evidence="18">Autophagy-related protein 15</fullName>
    </alternativeName>
</protein>
<feature type="domain" description="Fungal lipase-type" evidence="19">
    <location>
        <begin position="233"/>
        <end position="272"/>
    </location>
</feature>
<keyword evidence="11" id="KW-0735">Signal-anchor</keyword>
<keyword evidence="10" id="KW-0442">Lipid degradation</keyword>
<comment type="catalytic activity">
    <reaction evidence="1">
        <text>a triacylglycerol + H2O = a diacylglycerol + a fatty acid + H(+)</text>
        <dbReference type="Rhea" id="RHEA:12044"/>
        <dbReference type="ChEBI" id="CHEBI:15377"/>
        <dbReference type="ChEBI" id="CHEBI:15378"/>
        <dbReference type="ChEBI" id="CHEBI:17855"/>
        <dbReference type="ChEBI" id="CHEBI:18035"/>
        <dbReference type="ChEBI" id="CHEBI:28868"/>
        <dbReference type="EC" id="3.1.1.3"/>
    </reaction>
</comment>
<dbReference type="HOGENOM" id="CLU_028295_1_1_1"/>
<dbReference type="InterPro" id="IPR029058">
    <property type="entry name" value="AB_hydrolase_fold"/>
</dbReference>
<evidence type="ECO:0000256" key="5">
    <source>
        <dbReference type="ARBA" id="ARBA00011137"/>
    </source>
</evidence>
<evidence type="ECO:0000256" key="18">
    <source>
        <dbReference type="ARBA" id="ARBA00029828"/>
    </source>
</evidence>
<dbReference type="GO" id="GO:0034496">
    <property type="term" value="P:multivesicular body membrane disassembly"/>
    <property type="evidence" value="ECO:0007669"/>
    <property type="project" value="TreeGrafter"/>
</dbReference>
<dbReference type="PANTHER" id="PTHR47175:SF2">
    <property type="entry name" value="LIPASE ATG15-RELATED"/>
    <property type="match status" value="1"/>
</dbReference>
<evidence type="ECO:0000256" key="13">
    <source>
        <dbReference type="ARBA" id="ARBA00023006"/>
    </source>
</evidence>
<dbReference type="OrthoDB" id="58570at2759"/>
<dbReference type="EMBL" id="GL945435">
    <property type="protein sequence ID" value="EGO23449.1"/>
    <property type="molecule type" value="Genomic_DNA"/>
</dbReference>
<evidence type="ECO:0000256" key="3">
    <source>
        <dbReference type="ARBA" id="ARBA00004343"/>
    </source>
</evidence>
<dbReference type="GeneID" id="18819597"/>
<evidence type="ECO:0000256" key="7">
    <source>
        <dbReference type="ARBA" id="ARBA00022692"/>
    </source>
</evidence>
<gene>
    <name evidence="20" type="ORF">SERLADRAFT_469365</name>
</gene>
<comment type="similarity">
    <text evidence="4">Belongs to the AB hydrolase superfamily. Lipase family.</text>
</comment>
<keyword evidence="16" id="KW-0325">Glycoprotein</keyword>
<evidence type="ECO:0000256" key="14">
    <source>
        <dbReference type="ARBA" id="ARBA00023098"/>
    </source>
</evidence>
<evidence type="ECO:0000256" key="6">
    <source>
        <dbReference type="ARBA" id="ARBA00013279"/>
    </source>
</evidence>
<comment type="subcellular location">
    <subcellularLocation>
        <location evidence="3">Endosome</location>
        <location evidence="3">Multivesicular body membrane</location>
        <topology evidence="3">Single-pass type II membrane protein</topology>
    </subcellularLocation>
    <subcellularLocation>
        <location evidence="2">Prevacuolar compartment membrane</location>
        <topology evidence="2">Single-pass type II membrane protein</topology>
    </subcellularLocation>
</comment>
<evidence type="ECO:0000259" key="19">
    <source>
        <dbReference type="Pfam" id="PF01764"/>
    </source>
</evidence>
<dbReference type="Proteomes" id="UP000008064">
    <property type="component" value="Unassembled WGS sequence"/>
</dbReference>
<accession>F8P076</accession>
<dbReference type="PANTHER" id="PTHR47175">
    <property type="entry name" value="LIPASE ATG15-RELATED"/>
    <property type="match status" value="1"/>
</dbReference>
<evidence type="ECO:0000256" key="9">
    <source>
        <dbReference type="ARBA" id="ARBA00022801"/>
    </source>
</evidence>
<keyword evidence="14" id="KW-0443">Lipid metabolism</keyword>
<dbReference type="InterPro" id="IPR050805">
    <property type="entry name" value="ATG15_Lipase"/>
</dbReference>
<dbReference type="RefSeq" id="XP_007319211.1">
    <property type="nucleotide sequence ID" value="XM_007319149.1"/>
</dbReference>
<reference evidence="20" key="1">
    <citation type="submission" date="2011-04" db="EMBL/GenBank/DDBJ databases">
        <title>Evolution of plant cell wall degrading machinery underlies the functional diversity of forest fungi.</title>
        <authorList>
            <consortium name="US DOE Joint Genome Institute (JGI-PGF)"/>
            <person name="Eastwood D.C."/>
            <person name="Floudas D."/>
            <person name="Binder M."/>
            <person name="Majcherczyk A."/>
            <person name="Schneider P."/>
            <person name="Aerts A."/>
            <person name="Asiegbu F.O."/>
            <person name="Baker S.E."/>
            <person name="Barry K."/>
            <person name="Bendiksby M."/>
            <person name="Blumentritt M."/>
            <person name="Coutinho P.M."/>
            <person name="Cullen D."/>
            <person name="Cullen D."/>
            <person name="Gathman A."/>
            <person name="Goodell B."/>
            <person name="Henrissat B."/>
            <person name="Ihrmark K."/>
            <person name="Kauserud H."/>
            <person name="Kohler A."/>
            <person name="LaButti K."/>
            <person name="Lapidus A."/>
            <person name="Lavin J.L."/>
            <person name="Lee Y.-H."/>
            <person name="Lindquist E."/>
            <person name="Lilly W."/>
            <person name="Lucas S."/>
            <person name="Morin E."/>
            <person name="Murat C."/>
            <person name="Oguiza J.A."/>
            <person name="Park J."/>
            <person name="Pisabarro A.G."/>
            <person name="Riley R."/>
            <person name="Rosling A."/>
            <person name="Salamov A."/>
            <person name="Schmidt O."/>
            <person name="Schmutz J."/>
            <person name="Skrede I."/>
            <person name="Stenlid J."/>
            <person name="Wiebenga A."/>
            <person name="Xie X."/>
            <person name="Kues U."/>
            <person name="Hibbett D.S."/>
            <person name="Hoffmeister D."/>
            <person name="Hogberg N."/>
            <person name="Martin F."/>
            <person name="Grigoriev I.V."/>
            <person name="Watkinson S.C."/>
        </authorList>
    </citation>
    <scope>NUCLEOTIDE SEQUENCE</scope>
    <source>
        <strain evidence="20">S7.9</strain>
    </source>
</reference>
<evidence type="ECO:0000256" key="8">
    <source>
        <dbReference type="ARBA" id="ARBA00022753"/>
    </source>
</evidence>
<dbReference type="GO" id="GO:0034727">
    <property type="term" value="P:piecemeal microautophagy of the nucleus"/>
    <property type="evidence" value="ECO:0007669"/>
    <property type="project" value="TreeGrafter"/>
</dbReference>
<dbReference type="GO" id="GO:0004806">
    <property type="term" value="F:triacylglycerol lipase activity"/>
    <property type="evidence" value="ECO:0007669"/>
    <property type="project" value="UniProtKB-EC"/>
</dbReference>
<dbReference type="KEGG" id="sla:SERLADRAFT_469365"/>